<dbReference type="EMBL" id="CP077090">
    <property type="protein sequence ID" value="QXI11898.1"/>
    <property type="molecule type" value="Genomic_DNA"/>
</dbReference>
<reference evidence="3" key="1">
    <citation type="journal article" date="2020" name="Microorganisms">
        <title>Reliable Identification of Environmental Pseudomonas Isolates Using the rpoD Gene.</title>
        <authorList>
            <consortium name="The Broad Institute Genome Sequencing Platform"/>
            <person name="Girard L."/>
            <person name="Lood C."/>
            <person name="Rokni-Zadeh H."/>
            <person name="van Noort V."/>
            <person name="Lavigne R."/>
            <person name="De Mot R."/>
        </authorList>
    </citation>
    <scope>NUCLEOTIDE SEQUENCE</scope>
    <source>
        <strain evidence="3">OE 48.2</strain>
    </source>
</reference>
<evidence type="ECO:0000313" key="3">
    <source>
        <dbReference type="EMBL" id="QXI11898.1"/>
    </source>
</evidence>
<proteinExistence type="predicted"/>
<dbReference type="RefSeq" id="WP_186620188.1">
    <property type="nucleotide sequence ID" value="NZ_CP077090.1"/>
</dbReference>
<feature type="chain" id="PRO_5039557339" description="Tetratricopeptide repeat protein" evidence="2">
    <location>
        <begin position="22"/>
        <end position="314"/>
    </location>
</feature>
<evidence type="ECO:0008006" key="5">
    <source>
        <dbReference type="Google" id="ProtNLM"/>
    </source>
</evidence>
<evidence type="ECO:0000256" key="1">
    <source>
        <dbReference type="SAM" id="MobiDB-lite"/>
    </source>
</evidence>
<feature type="signal peptide" evidence="2">
    <location>
        <begin position="1"/>
        <end position="21"/>
    </location>
</feature>
<dbReference type="InterPro" id="IPR011990">
    <property type="entry name" value="TPR-like_helical_dom_sf"/>
</dbReference>
<dbReference type="AlphaFoldDB" id="A0A9E6NPH7"/>
<dbReference type="KEGG" id="pze:HU754_000325"/>
<dbReference type="Gene3D" id="1.25.40.10">
    <property type="entry name" value="Tetratricopeptide repeat domain"/>
    <property type="match status" value="1"/>
</dbReference>
<name>A0A9E6NPH7_9PSED</name>
<dbReference type="SUPFAM" id="SSF48452">
    <property type="entry name" value="TPR-like"/>
    <property type="match status" value="1"/>
</dbReference>
<reference evidence="3" key="2">
    <citation type="journal article" date="2021" name="Microorganisms">
        <title>The Ever-Expanding Pseudomonas Genus: Description of 43 New Species and Partition of the Pseudomonas putida Group.</title>
        <authorList>
            <person name="Girard L."/>
            <person name="Lood C."/>
            <person name="Hofte M."/>
            <person name="Vandamme P."/>
            <person name="Rokni-Zadeh H."/>
            <person name="van Noort V."/>
            <person name="Lavigne R."/>
            <person name="De Mot R."/>
        </authorList>
    </citation>
    <scope>NUCLEOTIDE SEQUENCE</scope>
    <source>
        <strain evidence="3">OE 48.2</strain>
    </source>
</reference>
<evidence type="ECO:0000256" key="2">
    <source>
        <dbReference type="SAM" id="SignalP"/>
    </source>
</evidence>
<evidence type="ECO:0000313" key="4">
    <source>
        <dbReference type="Proteomes" id="UP000627092"/>
    </source>
</evidence>
<sequence>MIRLVAFFVFALMARVISANSSCEADLNGDGICDPYSVSPLEDDGTVSRITIDIGGSDKSVSGDFELGDGGLSVGYLPGEFSLLLDFYTRNTDLTQYSFRWNSAQEDWVLYKKSTWVEPSRDEKYTLGGEKVPIEALFPQQFDVQRIACCMLFSQFSESWPNFSYLNDEAQLAEVRKEFKYILGKLPQGEKGELFYGVDDGGNKVRRSIPQELVYELTLIVSDDNVGPLNDYAYYLYRNKNSVLAALLLKEIHKKYPERVVAILNLADVYWDIGMKSDACPLYKEYIAKMTKNGKGGRIPQSAKSRENCSWYDQ</sequence>
<keyword evidence="2" id="KW-0732">Signal</keyword>
<accession>A0A9E6NPH7</accession>
<gene>
    <name evidence="3" type="ORF">HU754_000325</name>
</gene>
<feature type="region of interest" description="Disordered" evidence="1">
    <location>
        <begin position="293"/>
        <end position="314"/>
    </location>
</feature>
<dbReference type="Proteomes" id="UP000627092">
    <property type="component" value="Chromosome"/>
</dbReference>
<organism evidence="3 4">
    <name type="scientific">Pseudomonas zeae</name>
    <dbReference type="NCBI Taxonomy" id="2745510"/>
    <lineage>
        <taxon>Bacteria</taxon>
        <taxon>Pseudomonadati</taxon>
        <taxon>Pseudomonadota</taxon>
        <taxon>Gammaproteobacteria</taxon>
        <taxon>Pseudomonadales</taxon>
        <taxon>Pseudomonadaceae</taxon>
        <taxon>Pseudomonas</taxon>
    </lineage>
</organism>
<protein>
    <recommendedName>
        <fullName evidence="5">Tetratricopeptide repeat protein</fullName>
    </recommendedName>
</protein>